<protein>
    <submittedName>
        <fullName evidence="2">DUF1344 domain-containing protein</fullName>
    </submittedName>
</protein>
<dbReference type="EMBL" id="WPHG01000003">
    <property type="protein sequence ID" value="MVA98779.1"/>
    <property type="molecule type" value="Genomic_DNA"/>
</dbReference>
<feature type="chain" id="PRO_5032628744" evidence="1">
    <location>
        <begin position="22"/>
        <end position="83"/>
    </location>
</feature>
<feature type="signal peptide" evidence="1">
    <location>
        <begin position="1"/>
        <end position="21"/>
    </location>
</feature>
<organism evidence="2 3">
    <name type="scientific">Nitratireductor arenosus</name>
    <dbReference type="NCBI Taxonomy" id="2682096"/>
    <lineage>
        <taxon>Bacteria</taxon>
        <taxon>Pseudomonadati</taxon>
        <taxon>Pseudomonadota</taxon>
        <taxon>Alphaproteobacteria</taxon>
        <taxon>Hyphomicrobiales</taxon>
        <taxon>Phyllobacteriaceae</taxon>
        <taxon>Nitratireductor</taxon>
    </lineage>
</organism>
<dbReference type="Pfam" id="PF07076">
    <property type="entry name" value="DUF1344"/>
    <property type="match status" value="1"/>
</dbReference>
<accession>A0A844QMD1</accession>
<reference evidence="2 3" key="1">
    <citation type="submission" date="2019-12" db="EMBL/GenBank/DDBJ databases">
        <title>Nitratireductor arenosus sp. nov., Isolated from sea sand, Jeju island, South Korea.</title>
        <authorList>
            <person name="Kim W."/>
        </authorList>
    </citation>
    <scope>NUCLEOTIDE SEQUENCE [LARGE SCALE GENOMIC DNA]</scope>
    <source>
        <strain evidence="2 3">CAU 1489</strain>
    </source>
</reference>
<keyword evidence="1" id="KW-0732">Signal</keyword>
<evidence type="ECO:0000256" key="1">
    <source>
        <dbReference type="SAM" id="SignalP"/>
    </source>
</evidence>
<dbReference type="InterPro" id="IPR009780">
    <property type="entry name" value="DUF1344"/>
</dbReference>
<dbReference type="Proteomes" id="UP000463224">
    <property type="component" value="Unassembled WGS sequence"/>
</dbReference>
<dbReference type="AlphaFoldDB" id="A0A844QMD1"/>
<evidence type="ECO:0000313" key="3">
    <source>
        <dbReference type="Proteomes" id="UP000463224"/>
    </source>
</evidence>
<gene>
    <name evidence="2" type="ORF">GN330_16145</name>
</gene>
<evidence type="ECO:0000313" key="2">
    <source>
        <dbReference type="EMBL" id="MVA98779.1"/>
    </source>
</evidence>
<sequence>MRILAPALVALSLLSATPGLAASAEGTIQSVDPDTLTIVLDDGNTYKLPGEIDMSAIKEGIDIVIAYDVVNGTNLITDMEIYE</sequence>
<comment type="caution">
    <text evidence="2">The sequence shown here is derived from an EMBL/GenBank/DDBJ whole genome shotgun (WGS) entry which is preliminary data.</text>
</comment>
<proteinExistence type="predicted"/>
<keyword evidence="3" id="KW-1185">Reference proteome</keyword>
<name>A0A844QMD1_9HYPH</name>